<dbReference type="SUPFAM" id="SSF51055">
    <property type="entry name" value="Carbohydrate binding domain"/>
    <property type="match status" value="2"/>
</dbReference>
<dbReference type="Gene3D" id="2.60.40.10">
    <property type="entry name" value="Immunoglobulins"/>
    <property type="match status" value="2"/>
</dbReference>
<feature type="signal peptide" evidence="9">
    <location>
        <begin position="1"/>
        <end position="24"/>
    </location>
</feature>
<proteinExistence type="inferred from homology"/>
<dbReference type="InterPro" id="IPR001570">
    <property type="entry name" value="Peptidase_M4_C_domain"/>
</dbReference>
<evidence type="ECO:0000313" key="12">
    <source>
        <dbReference type="Proteomes" id="UP001569154"/>
    </source>
</evidence>
<dbReference type="CDD" id="cd00146">
    <property type="entry name" value="PKD"/>
    <property type="match status" value="2"/>
</dbReference>
<dbReference type="InterPro" id="IPR013783">
    <property type="entry name" value="Ig-like_fold"/>
</dbReference>
<dbReference type="InterPro" id="IPR000601">
    <property type="entry name" value="PKD_dom"/>
</dbReference>
<dbReference type="CDD" id="cd09597">
    <property type="entry name" value="M4_TLP"/>
    <property type="match status" value="1"/>
</dbReference>
<accession>A0ABV4L7N9</accession>
<keyword evidence="12" id="KW-1185">Reference proteome</keyword>
<keyword evidence="4 9" id="KW-0732">Signal</keyword>
<evidence type="ECO:0000256" key="2">
    <source>
        <dbReference type="ARBA" id="ARBA00022670"/>
    </source>
</evidence>
<dbReference type="CDD" id="cd12215">
    <property type="entry name" value="ChiC_BD"/>
    <property type="match status" value="2"/>
</dbReference>
<dbReference type="PRINTS" id="PR00730">
    <property type="entry name" value="THERMOLYSIN"/>
</dbReference>
<dbReference type="InterPro" id="IPR022409">
    <property type="entry name" value="PKD/Chitinase_dom"/>
</dbReference>
<evidence type="ECO:0000256" key="4">
    <source>
        <dbReference type="ARBA" id="ARBA00022729"/>
    </source>
</evidence>
<name>A0ABV4L7N9_9GAMM</name>
<dbReference type="InterPro" id="IPR050728">
    <property type="entry name" value="Zinc_Metalloprotease_M4"/>
</dbReference>
<dbReference type="SUPFAM" id="SSF55486">
    <property type="entry name" value="Metalloproteases ('zincins'), catalytic domain"/>
    <property type="match status" value="1"/>
</dbReference>
<keyword evidence="7" id="KW-0482">Metalloprotease</keyword>
<dbReference type="Pfam" id="PF01447">
    <property type="entry name" value="Peptidase_M4"/>
    <property type="match status" value="1"/>
</dbReference>
<keyword evidence="5" id="KW-0378">Hydrolase</keyword>
<sequence length="777" mass="85837">MKMKTGFSLLTICVASLAAINVYAAERTTLNEEAMFNVKADSLASRIINSQSFSTGASFIDAEGNLKVRINQIYQGLPIYGESFVATQNSRGDFQRFSGDAVSGIAQDLPSVEATVSSNEALATLAVHWKHQNHQFSHPEQQLVVWLDHKDIAHLAWQLSYVVYSEEPIRPIGFVDAHSGELLDTWDGLNHAHGKGPGGNQKTGRYEFGQDYPAFEVKQNGSTCSLDSENVETHDMQHRKYGGNIHAFPCFENSEREVNGAYSALNDAHAFGQVVFNMYKDWYGIAPISQKLKMRVHYDSNYENAFWDGRQMTFGDGKSYFYPLVSLDVVSHEVSHGVTQQNSNLEYKNQSGGINEAFSDIAGAAAIHYFEGDYNWKIGDRIKKGSGAMRHMDNPPLDGKSIGHAKDYYDGMDVHHSSGVFNKAFYLLSTRPNWNIRKGFNIFVKANQLYWTPRSTYDQASVGVVNAARDLGYCVDDVIHAFEKVGVDAGRATAEYCTDVPPIVVEAQFTATTDKLSVAFKDQSVGKVLTHYWQFGDGNTSAQKSPTHVYAASGSYNVSLTVTSASGYNDVYTQNVTVDDNITSPCRIEAWERSKSYSSGDEVSFEGKTYLANWWSTGAQPDLYPQVWKMTGNCDLGPIDNIAPVAAFSYSAQELIVSFSNTSSDDKAIVSQQWTFGDGISSTENNPNHIYATAGNYTVELLVKDAEGLTHSTTKNITLTDTPTTCSVAAWRATDTYNTGDLVAHKGQRYKAGWWTKNEEPGTTGQWGVWKALGPCE</sequence>
<evidence type="ECO:0000259" key="10">
    <source>
        <dbReference type="PROSITE" id="PS50093"/>
    </source>
</evidence>
<comment type="caution">
    <text evidence="11">The sequence shown here is derived from an EMBL/GenBank/DDBJ whole genome shotgun (WGS) entry which is preliminary data.</text>
</comment>
<dbReference type="InterPro" id="IPR023612">
    <property type="entry name" value="Peptidase_M4"/>
</dbReference>
<dbReference type="EMBL" id="JBGONM010000063">
    <property type="protein sequence ID" value="MEZ8083474.1"/>
    <property type="molecule type" value="Genomic_DNA"/>
</dbReference>
<dbReference type="InterPro" id="IPR035986">
    <property type="entry name" value="PKD_dom_sf"/>
</dbReference>
<dbReference type="Gene3D" id="3.10.450.40">
    <property type="match status" value="1"/>
</dbReference>
<feature type="chain" id="PRO_5046043801" evidence="9">
    <location>
        <begin position="25"/>
        <end position="777"/>
    </location>
</feature>
<dbReference type="SUPFAM" id="SSF49299">
    <property type="entry name" value="PKD domain"/>
    <property type="match status" value="2"/>
</dbReference>
<evidence type="ECO:0000256" key="5">
    <source>
        <dbReference type="ARBA" id="ARBA00022801"/>
    </source>
</evidence>
<evidence type="ECO:0000256" key="8">
    <source>
        <dbReference type="ARBA" id="ARBA00023145"/>
    </source>
</evidence>
<evidence type="ECO:0000313" key="11">
    <source>
        <dbReference type="EMBL" id="MEZ8083474.1"/>
    </source>
</evidence>
<dbReference type="InterPro" id="IPR036573">
    <property type="entry name" value="CBM_sf_5/12"/>
</dbReference>
<dbReference type="PANTHER" id="PTHR33794:SF1">
    <property type="entry name" value="BACILLOLYSIN"/>
    <property type="match status" value="1"/>
</dbReference>
<dbReference type="InterPro" id="IPR013856">
    <property type="entry name" value="Peptidase_M4_domain"/>
</dbReference>
<dbReference type="InterPro" id="IPR011096">
    <property type="entry name" value="FTP_domain"/>
</dbReference>
<dbReference type="PROSITE" id="PS50093">
    <property type="entry name" value="PKD"/>
    <property type="match status" value="2"/>
</dbReference>
<dbReference type="Gene3D" id="3.10.450.490">
    <property type="match status" value="1"/>
</dbReference>
<reference evidence="11 12" key="1">
    <citation type="submission" date="2024-06" db="EMBL/GenBank/DDBJ databases">
        <authorList>
            <person name="Steensen K."/>
            <person name="Seneca J."/>
            <person name="Bartlau N."/>
            <person name="Yu A.X."/>
            <person name="Polz M.F."/>
        </authorList>
    </citation>
    <scope>NUCLEOTIDE SEQUENCE [LARGE SCALE GENOMIC DNA]</scope>
    <source>
        <strain evidence="11 12">1F260</strain>
    </source>
</reference>
<dbReference type="Pfam" id="PF02839">
    <property type="entry name" value="CBM_5_12"/>
    <property type="match status" value="2"/>
</dbReference>
<keyword evidence="8" id="KW-0865">Zymogen</keyword>
<organism evidence="11 12">
    <name type="scientific">Enterovibrio norvegicus</name>
    <dbReference type="NCBI Taxonomy" id="188144"/>
    <lineage>
        <taxon>Bacteria</taxon>
        <taxon>Pseudomonadati</taxon>
        <taxon>Pseudomonadota</taxon>
        <taxon>Gammaproteobacteria</taxon>
        <taxon>Vibrionales</taxon>
        <taxon>Vibrionaceae</taxon>
        <taxon>Enterovibrio</taxon>
    </lineage>
</organism>
<feature type="domain" description="PKD" evidence="10">
    <location>
        <begin position="640"/>
        <end position="720"/>
    </location>
</feature>
<evidence type="ECO:0000256" key="9">
    <source>
        <dbReference type="SAM" id="SignalP"/>
    </source>
</evidence>
<evidence type="ECO:0000256" key="3">
    <source>
        <dbReference type="ARBA" id="ARBA00022723"/>
    </source>
</evidence>
<dbReference type="Pfam" id="PF07504">
    <property type="entry name" value="FTP"/>
    <property type="match status" value="1"/>
</dbReference>
<feature type="domain" description="PKD" evidence="10">
    <location>
        <begin position="501"/>
        <end position="578"/>
    </location>
</feature>
<dbReference type="InterPro" id="IPR027268">
    <property type="entry name" value="Peptidase_M4/M1_CTD_sf"/>
</dbReference>
<keyword evidence="6" id="KW-0862">Zinc</keyword>
<evidence type="ECO:0000256" key="7">
    <source>
        <dbReference type="ARBA" id="ARBA00023049"/>
    </source>
</evidence>
<keyword evidence="3" id="KW-0479">Metal-binding</keyword>
<dbReference type="Gene3D" id="1.10.390.10">
    <property type="entry name" value="Neutral Protease Domain 2"/>
    <property type="match status" value="1"/>
</dbReference>
<keyword evidence="2" id="KW-0645">Protease</keyword>
<dbReference type="Pfam" id="PF18911">
    <property type="entry name" value="PKD_4"/>
    <property type="match status" value="2"/>
</dbReference>
<evidence type="ECO:0000256" key="6">
    <source>
        <dbReference type="ARBA" id="ARBA00022833"/>
    </source>
</evidence>
<dbReference type="Gene3D" id="2.10.10.20">
    <property type="entry name" value="Carbohydrate-binding module superfamily 5/12"/>
    <property type="match status" value="2"/>
</dbReference>
<dbReference type="SMART" id="SM00495">
    <property type="entry name" value="ChtBD3"/>
    <property type="match status" value="2"/>
</dbReference>
<dbReference type="Gene3D" id="3.10.170.10">
    <property type="match status" value="1"/>
</dbReference>
<gene>
    <name evidence="11" type="ORF">ACED35_20355</name>
</gene>
<dbReference type="PANTHER" id="PTHR33794">
    <property type="entry name" value="BACILLOLYSIN"/>
    <property type="match status" value="1"/>
</dbReference>
<dbReference type="RefSeq" id="WP_017014937.1">
    <property type="nucleotide sequence ID" value="NZ_AJYG02000063.1"/>
</dbReference>
<dbReference type="InterPro" id="IPR003610">
    <property type="entry name" value="CBM5/12"/>
</dbReference>
<evidence type="ECO:0000256" key="1">
    <source>
        <dbReference type="ARBA" id="ARBA00009388"/>
    </source>
</evidence>
<comment type="similarity">
    <text evidence="1">Belongs to the peptidase M4 family.</text>
</comment>
<protein>
    <submittedName>
        <fullName evidence="11">M4 family metallopeptidase</fullName>
    </submittedName>
</protein>
<dbReference type="Pfam" id="PF02868">
    <property type="entry name" value="Peptidase_M4_C"/>
    <property type="match status" value="1"/>
</dbReference>
<dbReference type="SMART" id="SM00089">
    <property type="entry name" value="PKD"/>
    <property type="match status" value="2"/>
</dbReference>
<dbReference type="Proteomes" id="UP001569154">
    <property type="component" value="Unassembled WGS sequence"/>
</dbReference>